<dbReference type="Proteomes" id="UP000320475">
    <property type="component" value="Unassembled WGS sequence"/>
</dbReference>
<name>A0A507D6H3_9FUNG</name>
<sequence>MLSSKGIPTSSIDSFLQEDVWQIDFLRTELQVTLLEYDRAMKEDVSMKNAADHEARTSALKTTLDTKGRDFRNLIANAKSNRDEWQARQYDLPQSPPDVDAEPPYIEPVRFSPKSKELKLDLPTFEGDMASFPTWRFDVLQHIKVRPYTMDTDWKKITLFGSAMRSHAKLWFQLYVGQRDEDALLPTDLVSAEELEQEPATKRMKCDDTNEGFAPDRSIPTLETVKHREVNNGIFYMNNWTWEEITYYGLDMRELLEFWKDWNPCPRYCFKHACSRNGSTCQTYPQLVLVSAVETSDDDQDVYRDRQHSSVFWYYW</sequence>
<protein>
    <submittedName>
        <fullName evidence="1">Uncharacterized protein</fullName>
    </submittedName>
</protein>
<dbReference type="VEuPathDB" id="FungiDB:SeMB42_g07854"/>
<evidence type="ECO:0000313" key="1">
    <source>
        <dbReference type="EMBL" id="TPX46935.1"/>
    </source>
</evidence>
<reference evidence="1 2" key="1">
    <citation type="journal article" date="2019" name="Sci. Rep.">
        <title>Comparative genomics of chytrid fungi reveal insights into the obligate biotrophic and pathogenic lifestyle of Synchytrium endobioticum.</title>
        <authorList>
            <person name="van de Vossenberg B.T.L.H."/>
            <person name="Warris S."/>
            <person name="Nguyen H.D.T."/>
            <person name="van Gent-Pelzer M.P.E."/>
            <person name="Joly D.L."/>
            <person name="van de Geest H.C."/>
            <person name="Bonants P.J.M."/>
            <person name="Smith D.S."/>
            <person name="Levesque C.A."/>
            <person name="van der Lee T.A.J."/>
        </authorList>
    </citation>
    <scope>NUCLEOTIDE SEQUENCE [LARGE SCALE GENOMIC DNA]</scope>
    <source>
        <strain evidence="1 2">LEV6574</strain>
    </source>
</reference>
<dbReference type="VEuPathDB" id="FungiDB:SeMB42_g07853"/>
<proteinExistence type="predicted"/>
<organism evidence="1 2">
    <name type="scientific">Synchytrium endobioticum</name>
    <dbReference type="NCBI Taxonomy" id="286115"/>
    <lineage>
        <taxon>Eukaryota</taxon>
        <taxon>Fungi</taxon>
        <taxon>Fungi incertae sedis</taxon>
        <taxon>Chytridiomycota</taxon>
        <taxon>Chytridiomycota incertae sedis</taxon>
        <taxon>Chytridiomycetes</taxon>
        <taxon>Synchytriales</taxon>
        <taxon>Synchytriaceae</taxon>
        <taxon>Synchytrium</taxon>
    </lineage>
</organism>
<comment type="caution">
    <text evidence="1">The sequence shown here is derived from an EMBL/GenBank/DDBJ whole genome shotgun (WGS) entry which is preliminary data.</text>
</comment>
<dbReference type="AlphaFoldDB" id="A0A507D6H3"/>
<accession>A0A507D6H3</accession>
<gene>
    <name evidence="1" type="ORF">SeLEV6574_g02955</name>
</gene>
<dbReference type="EMBL" id="QEAM01000090">
    <property type="protein sequence ID" value="TPX46935.1"/>
    <property type="molecule type" value="Genomic_DNA"/>
</dbReference>
<evidence type="ECO:0000313" key="2">
    <source>
        <dbReference type="Proteomes" id="UP000320475"/>
    </source>
</evidence>